<dbReference type="SUPFAM" id="SSF54523">
    <property type="entry name" value="Pili subunits"/>
    <property type="match status" value="1"/>
</dbReference>
<proteinExistence type="predicted"/>
<sequence>MHVKSNGFTLIELVVVIIILGIIAVTAAPKFLSLSTDARLATLDSLEGSMRTAANMVNAKAIVENKTDCATDPTIDLGGTNITLRCGYPCPHPSGIAQAVDADEGFTWVGGNCAGLLGNIDVQITDAPDAANCKIRYAASDGNRPPVYTQTSSGC</sequence>
<dbReference type="Gene3D" id="3.30.700.10">
    <property type="entry name" value="Glycoprotein, Type 4 Pilin"/>
    <property type="match status" value="1"/>
</dbReference>
<organism evidence="2 3">
    <name type="scientific">Shewanella corallii</name>
    <dbReference type="NCBI Taxonomy" id="560080"/>
    <lineage>
        <taxon>Bacteria</taxon>
        <taxon>Pseudomonadati</taxon>
        <taxon>Pseudomonadota</taxon>
        <taxon>Gammaproteobacteria</taxon>
        <taxon>Alteromonadales</taxon>
        <taxon>Shewanellaceae</taxon>
        <taxon>Shewanella</taxon>
    </lineage>
</organism>
<dbReference type="InterPro" id="IPR045584">
    <property type="entry name" value="Pilin-like"/>
</dbReference>
<dbReference type="Pfam" id="PF07963">
    <property type="entry name" value="N_methyl"/>
    <property type="match status" value="1"/>
</dbReference>
<gene>
    <name evidence="2" type="ORF">L2725_02010</name>
</gene>
<dbReference type="InterPro" id="IPR012902">
    <property type="entry name" value="N_methyl_site"/>
</dbReference>
<comment type="caution">
    <text evidence="2">The sequence shown here is derived from an EMBL/GenBank/DDBJ whole genome shotgun (WGS) entry which is preliminary data.</text>
</comment>
<keyword evidence="3" id="KW-1185">Reference proteome</keyword>
<protein>
    <submittedName>
        <fullName evidence="2">Prepilin-type N-terminal cleavage/methylation domain-containing protein</fullName>
    </submittedName>
</protein>
<feature type="transmembrane region" description="Helical" evidence="1">
    <location>
        <begin position="7"/>
        <end position="28"/>
    </location>
</feature>
<keyword evidence="1" id="KW-0812">Transmembrane</keyword>
<keyword evidence="1" id="KW-0472">Membrane</keyword>
<evidence type="ECO:0000313" key="3">
    <source>
        <dbReference type="Proteomes" id="UP001202831"/>
    </source>
</evidence>
<dbReference type="RefSeq" id="WP_249247399.1">
    <property type="nucleotide sequence ID" value="NZ_JAKIKT010000001.1"/>
</dbReference>
<dbReference type="NCBIfam" id="TIGR02532">
    <property type="entry name" value="IV_pilin_GFxxxE"/>
    <property type="match status" value="1"/>
</dbReference>
<name>A0ABT0N2A1_9GAMM</name>
<accession>A0ABT0N2A1</accession>
<dbReference type="EMBL" id="JAKIKT010000001">
    <property type="protein sequence ID" value="MCL2912569.1"/>
    <property type="molecule type" value="Genomic_DNA"/>
</dbReference>
<keyword evidence="1" id="KW-1133">Transmembrane helix</keyword>
<dbReference type="Proteomes" id="UP001202831">
    <property type="component" value="Unassembled WGS sequence"/>
</dbReference>
<reference evidence="2 3" key="1">
    <citation type="submission" date="2022-01" db="EMBL/GenBank/DDBJ databases">
        <title>Whole genome-based taxonomy of the Shewanellaceae.</title>
        <authorList>
            <person name="Martin-Rodriguez A.J."/>
        </authorList>
    </citation>
    <scope>NUCLEOTIDE SEQUENCE [LARGE SCALE GENOMIC DNA]</scope>
    <source>
        <strain evidence="2 3">DSM 21332</strain>
    </source>
</reference>
<evidence type="ECO:0000313" key="2">
    <source>
        <dbReference type="EMBL" id="MCL2912569.1"/>
    </source>
</evidence>
<evidence type="ECO:0000256" key="1">
    <source>
        <dbReference type="SAM" id="Phobius"/>
    </source>
</evidence>